<dbReference type="PROSITE" id="PS50297">
    <property type="entry name" value="ANK_REP_REGION"/>
    <property type="match status" value="2"/>
</dbReference>
<keyword evidence="2" id="KW-0040">ANK repeat</keyword>
<evidence type="ECO:0000256" key="2">
    <source>
        <dbReference type="ARBA" id="ARBA00023043"/>
    </source>
</evidence>
<evidence type="ECO:0000256" key="1">
    <source>
        <dbReference type="ARBA" id="ARBA00022737"/>
    </source>
</evidence>
<evidence type="ECO:0000313" key="4">
    <source>
        <dbReference type="EMBL" id="SVD99044.1"/>
    </source>
</evidence>
<dbReference type="Gene3D" id="1.25.40.20">
    <property type="entry name" value="Ankyrin repeat-containing domain"/>
    <property type="match status" value="2"/>
</dbReference>
<sequence length="159" mass="16430">MKQLLIMILITALIGCGKKEEAPTNPEAGANQPTAKAPEAKAPTNADMEIFEACTKGNLKAVEAHIAAGTDLDQRGQDQNTPLITAITFGRLDVAKALIVGGAKLDLKNKDGTTALISAAFLGQPEIVKALLEKGADINAKNNAGSTALASAEAPWELA</sequence>
<gene>
    <name evidence="4" type="ORF">METZ01_LOCUS451898</name>
</gene>
<dbReference type="Pfam" id="PF12796">
    <property type="entry name" value="Ank_2"/>
    <property type="match status" value="1"/>
</dbReference>
<dbReference type="InterPro" id="IPR002110">
    <property type="entry name" value="Ankyrin_rpt"/>
</dbReference>
<reference evidence="4" key="1">
    <citation type="submission" date="2018-05" db="EMBL/GenBank/DDBJ databases">
        <authorList>
            <person name="Lanie J.A."/>
            <person name="Ng W.-L."/>
            <person name="Kazmierczak K.M."/>
            <person name="Andrzejewski T.M."/>
            <person name="Davidsen T.M."/>
            <person name="Wayne K.J."/>
            <person name="Tettelin H."/>
            <person name="Glass J.I."/>
            <person name="Rusch D."/>
            <person name="Podicherti R."/>
            <person name="Tsui H.-C.T."/>
            <person name="Winkler M.E."/>
        </authorList>
    </citation>
    <scope>NUCLEOTIDE SEQUENCE</scope>
</reference>
<accession>A0A382ZU70</accession>
<dbReference type="SUPFAM" id="SSF48403">
    <property type="entry name" value="Ankyrin repeat"/>
    <property type="match status" value="1"/>
</dbReference>
<feature type="non-terminal residue" evidence="4">
    <location>
        <position position="159"/>
    </location>
</feature>
<dbReference type="AlphaFoldDB" id="A0A382ZU70"/>
<dbReference type="PROSITE" id="PS50088">
    <property type="entry name" value="ANK_REPEAT"/>
    <property type="match status" value="2"/>
</dbReference>
<dbReference type="InterPro" id="IPR036770">
    <property type="entry name" value="Ankyrin_rpt-contain_sf"/>
</dbReference>
<dbReference type="SMART" id="SM00248">
    <property type="entry name" value="ANK"/>
    <property type="match status" value="2"/>
</dbReference>
<proteinExistence type="predicted"/>
<feature type="region of interest" description="Disordered" evidence="3">
    <location>
        <begin position="21"/>
        <end position="42"/>
    </location>
</feature>
<dbReference type="PANTHER" id="PTHR24171">
    <property type="entry name" value="ANKYRIN REPEAT DOMAIN-CONTAINING PROTEIN 39-RELATED"/>
    <property type="match status" value="1"/>
</dbReference>
<feature type="compositionally biased region" description="Low complexity" evidence="3">
    <location>
        <begin position="33"/>
        <end position="42"/>
    </location>
</feature>
<dbReference type="PRINTS" id="PR01415">
    <property type="entry name" value="ANKYRIN"/>
</dbReference>
<evidence type="ECO:0000256" key="3">
    <source>
        <dbReference type="SAM" id="MobiDB-lite"/>
    </source>
</evidence>
<dbReference type="EMBL" id="UINC01186699">
    <property type="protein sequence ID" value="SVD99044.1"/>
    <property type="molecule type" value="Genomic_DNA"/>
</dbReference>
<organism evidence="4">
    <name type="scientific">marine metagenome</name>
    <dbReference type="NCBI Taxonomy" id="408172"/>
    <lineage>
        <taxon>unclassified sequences</taxon>
        <taxon>metagenomes</taxon>
        <taxon>ecological metagenomes</taxon>
    </lineage>
</organism>
<name>A0A382ZU70_9ZZZZ</name>
<dbReference type="PANTHER" id="PTHR24171:SF9">
    <property type="entry name" value="ANKYRIN REPEAT DOMAIN-CONTAINING PROTEIN 39"/>
    <property type="match status" value="1"/>
</dbReference>
<dbReference type="PROSITE" id="PS51257">
    <property type="entry name" value="PROKAR_LIPOPROTEIN"/>
    <property type="match status" value="1"/>
</dbReference>
<keyword evidence="1" id="KW-0677">Repeat</keyword>
<protein>
    <submittedName>
        <fullName evidence="4">Uncharacterized protein</fullName>
    </submittedName>
</protein>